<evidence type="ECO:0000256" key="3">
    <source>
        <dbReference type="ARBA" id="ARBA00023134"/>
    </source>
</evidence>
<name>A0A9W8C967_TRIRA</name>
<keyword evidence="7" id="KW-1185">Reference proteome</keyword>
<reference evidence="6" key="1">
    <citation type="submission" date="2021-02" db="EMBL/GenBank/DDBJ databases">
        <title>Comparative genomics reveals that relaxation of natural selection precedes convergent phenotypic evolution of cavefish.</title>
        <authorList>
            <person name="Peng Z."/>
        </authorList>
    </citation>
    <scope>NUCLEOTIDE SEQUENCE</scope>
    <source>
        <tissue evidence="6">Muscle</tissue>
    </source>
</reference>
<organism evidence="6 7">
    <name type="scientific">Triplophysa rosa</name>
    <name type="common">Cave loach</name>
    <dbReference type="NCBI Taxonomy" id="992332"/>
    <lineage>
        <taxon>Eukaryota</taxon>
        <taxon>Metazoa</taxon>
        <taxon>Chordata</taxon>
        <taxon>Craniata</taxon>
        <taxon>Vertebrata</taxon>
        <taxon>Euteleostomi</taxon>
        <taxon>Actinopterygii</taxon>
        <taxon>Neopterygii</taxon>
        <taxon>Teleostei</taxon>
        <taxon>Ostariophysi</taxon>
        <taxon>Cypriniformes</taxon>
        <taxon>Nemacheilidae</taxon>
        <taxon>Triplophysa</taxon>
    </lineage>
</organism>
<keyword evidence="4" id="KW-0812">Transmembrane</keyword>
<keyword evidence="3" id="KW-0342">GTP-binding</keyword>
<dbReference type="EMBL" id="JAFHDT010000004">
    <property type="protein sequence ID" value="KAI7811302.1"/>
    <property type="molecule type" value="Genomic_DNA"/>
</dbReference>
<evidence type="ECO:0000313" key="6">
    <source>
        <dbReference type="EMBL" id="KAI7811302.1"/>
    </source>
</evidence>
<dbReference type="FunFam" id="3.40.50.300:FF:000366">
    <property type="entry name" value="GTPase, IMAP family member 2"/>
    <property type="match status" value="1"/>
</dbReference>
<dbReference type="PROSITE" id="PS51720">
    <property type="entry name" value="G_AIG1"/>
    <property type="match status" value="1"/>
</dbReference>
<proteinExistence type="inferred from homology"/>
<keyword evidence="4" id="KW-1133">Transmembrane helix</keyword>
<comment type="similarity">
    <text evidence="1">Belongs to the TRAFAC class TrmE-Era-EngA-EngB-Septin-like GTPase superfamily. AIG1/Toc34/Toc159-like paraseptin GTPase family. IAN subfamily.</text>
</comment>
<accession>A0A9W8C967</accession>
<dbReference type="InterPro" id="IPR006703">
    <property type="entry name" value="G_AIG1"/>
</dbReference>
<dbReference type="Proteomes" id="UP001059041">
    <property type="component" value="Linkage Group LG4"/>
</dbReference>
<evidence type="ECO:0000256" key="4">
    <source>
        <dbReference type="SAM" id="Phobius"/>
    </source>
</evidence>
<dbReference type="Pfam" id="PF04548">
    <property type="entry name" value="AIG1"/>
    <property type="match status" value="1"/>
</dbReference>
<feature type="domain" description="AIG1-type G" evidence="5">
    <location>
        <begin position="12"/>
        <end position="212"/>
    </location>
</feature>
<feature type="transmembrane region" description="Helical" evidence="4">
    <location>
        <begin position="260"/>
        <end position="281"/>
    </location>
</feature>
<dbReference type="GO" id="GO:0005525">
    <property type="term" value="F:GTP binding"/>
    <property type="evidence" value="ECO:0007669"/>
    <property type="project" value="UniProtKB-KW"/>
</dbReference>
<protein>
    <submittedName>
        <fullName evidence="6">GTPase IMAP family member 4-like</fullName>
    </submittedName>
</protein>
<evidence type="ECO:0000259" key="5">
    <source>
        <dbReference type="PROSITE" id="PS51720"/>
    </source>
</evidence>
<feature type="transmembrane region" description="Helical" evidence="4">
    <location>
        <begin position="231"/>
        <end position="254"/>
    </location>
</feature>
<gene>
    <name evidence="6" type="ORF">IRJ41_012900</name>
</gene>
<evidence type="ECO:0000313" key="7">
    <source>
        <dbReference type="Proteomes" id="UP001059041"/>
    </source>
</evidence>
<comment type="caution">
    <text evidence="6">The sequence shown here is derived from an EMBL/GenBank/DDBJ whole genome shotgun (WGS) entry which is preliminary data.</text>
</comment>
<dbReference type="CDD" id="cd01852">
    <property type="entry name" value="AIG1"/>
    <property type="match status" value="1"/>
</dbReference>
<sequence>MSKKRRRSMEDPLDLRIVLLGKTGSGKSATGNTILDRNAFETDDFMDSVTKSCQKQNADVRGRIISVIDTPGLFDISMTQEELKSEIERCVDMSDPGPHVFLLVIRLDVRTTEEDMNTVKWIQKNFGEDAIKYTMILFTHADALKGKTLEEYVKKSQALKKLIPQYGGRYHAFNNSSRRNRVQVSKLLNVIDETVKENGGQQYTNEMYKNVQKKIKKENDKQTAIEYGTKALTVLGGTVAAGATAGAAVGAAALAAGATAAGSAEAAALAAAAVATAAALAKASRH</sequence>
<dbReference type="PANTHER" id="PTHR10903:SF188">
    <property type="entry name" value="GTPASE IMAP FAMILY MEMBER 2-LIKE-RELATED"/>
    <property type="match status" value="1"/>
</dbReference>
<dbReference type="AlphaFoldDB" id="A0A9W8C967"/>
<keyword evidence="2" id="KW-0547">Nucleotide-binding</keyword>
<keyword evidence="4" id="KW-0472">Membrane</keyword>
<evidence type="ECO:0000256" key="2">
    <source>
        <dbReference type="ARBA" id="ARBA00022741"/>
    </source>
</evidence>
<dbReference type="Gene3D" id="3.40.50.300">
    <property type="entry name" value="P-loop containing nucleotide triphosphate hydrolases"/>
    <property type="match status" value="1"/>
</dbReference>
<dbReference type="PANTHER" id="PTHR10903">
    <property type="entry name" value="GTPASE, IMAP FAMILY MEMBER-RELATED"/>
    <property type="match status" value="1"/>
</dbReference>
<dbReference type="InterPro" id="IPR045058">
    <property type="entry name" value="GIMA/IAN/Toc"/>
</dbReference>
<evidence type="ECO:0000256" key="1">
    <source>
        <dbReference type="ARBA" id="ARBA00008535"/>
    </source>
</evidence>
<dbReference type="InterPro" id="IPR027417">
    <property type="entry name" value="P-loop_NTPase"/>
</dbReference>
<dbReference type="SUPFAM" id="SSF52540">
    <property type="entry name" value="P-loop containing nucleoside triphosphate hydrolases"/>
    <property type="match status" value="1"/>
</dbReference>